<protein>
    <submittedName>
        <fullName evidence="1">Uncharacterized protein</fullName>
    </submittedName>
</protein>
<sequence length="116" mass="13013">MLQMAEYVPLKRAPLWPRYAVTCQLAVWTPKARKAVSALMAACRKSMGYEELKLVHRPVVAQPSVTERLTAYRKQLATEPKAGVWSLPLIEKLEAQVGRNAPKEPRGLAKRAAKTF</sequence>
<name>A0A252AJR0_9PROT</name>
<reference evidence="2" key="1">
    <citation type="submission" date="2014-06" db="EMBL/GenBank/DDBJ databases">
        <authorList>
            <person name="Winans N.J."/>
            <person name="Newell P.D."/>
            <person name="Douglas A.E."/>
        </authorList>
    </citation>
    <scope>NUCLEOTIDE SEQUENCE [LARGE SCALE GENOMIC DNA]</scope>
</reference>
<dbReference type="AlphaFoldDB" id="A0A252AJR0"/>
<organism evidence="1 2">
    <name type="scientific">Acetobacter indonesiensis</name>
    <dbReference type="NCBI Taxonomy" id="104101"/>
    <lineage>
        <taxon>Bacteria</taxon>
        <taxon>Pseudomonadati</taxon>
        <taxon>Pseudomonadota</taxon>
        <taxon>Alphaproteobacteria</taxon>
        <taxon>Acetobacterales</taxon>
        <taxon>Acetobacteraceae</taxon>
        <taxon>Acetobacter</taxon>
    </lineage>
</organism>
<accession>A0A252AJR0</accession>
<evidence type="ECO:0000313" key="1">
    <source>
        <dbReference type="EMBL" id="OUI89882.1"/>
    </source>
</evidence>
<dbReference type="Proteomes" id="UP000194641">
    <property type="component" value="Unassembled WGS sequence"/>
</dbReference>
<dbReference type="RefSeq" id="WP_086660165.1">
    <property type="nucleotide sequence ID" value="NZ_JOPA01000067.1"/>
</dbReference>
<gene>
    <name evidence="1" type="ORF">HK17_15280</name>
</gene>
<dbReference type="EMBL" id="JOPA01000067">
    <property type="protein sequence ID" value="OUI89882.1"/>
    <property type="molecule type" value="Genomic_DNA"/>
</dbReference>
<comment type="caution">
    <text evidence="1">The sequence shown here is derived from an EMBL/GenBank/DDBJ whole genome shotgun (WGS) entry which is preliminary data.</text>
</comment>
<evidence type="ECO:0000313" key="2">
    <source>
        <dbReference type="Proteomes" id="UP000194641"/>
    </source>
</evidence>
<proteinExistence type="predicted"/>